<dbReference type="Proteomes" id="UP000011770">
    <property type="component" value="Unassembled WGS sequence"/>
</dbReference>
<evidence type="ECO:0008006" key="3">
    <source>
        <dbReference type="Google" id="ProtNLM"/>
    </source>
</evidence>
<evidence type="ECO:0000313" key="2">
    <source>
        <dbReference type="Proteomes" id="UP000011770"/>
    </source>
</evidence>
<dbReference type="EMBL" id="AHOR02000016">
    <property type="protein sequence ID" value="EMF83033.1"/>
    <property type="molecule type" value="Genomic_DNA"/>
</dbReference>
<sequence>MIFDEGFHPFGKIIFRNPVKTIEAYCFDTLSASLNEINDYLKQGYYVAGFISYEVGYFFSI</sequence>
<protein>
    <recommendedName>
        <fullName evidence="3">Chorismate binding enzyme domain protein</fullName>
    </recommendedName>
</protein>
<dbReference type="AlphaFoldDB" id="M3EPT9"/>
<reference evidence="1 2" key="1">
    <citation type="submission" date="2013-01" db="EMBL/GenBank/DDBJ databases">
        <authorList>
            <person name="Harkins D.M."/>
            <person name="Durkin A.S."/>
            <person name="Brinkac L.M."/>
            <person name="Haft D.H."/>
            <person name="Selengut J.D."/>
            <person name="Sanka R."/>
            <person name="DePew J."/>
            <person name="Purushe J."/>
            <person name="Tulsiani S.M."/>
            <person name="Graham G.C."/>
            <person name="Burns M.-A."/>
            <person name="Dohnt M.F."/>
            <person name="Smythe L.D."/>
            <person name="McKay D.B."/>
            <person name="Craig S.B."/>
            <person name="Vinetz J.M."/>
            <person name="Sutton G.G."/>
            <person name="Nierman W.C."/>
            <person name="Fouts D.E."/>
        </authorList>
    </citation>
    <scope>NUCLEOTIDE SEQUENCE [LARGE SCALE GENOMIC DNA]</scope>
    <source>
        <strain evidence="1 2">LT2116</strain>
    </source>
</reference>
<comment type="caution">
    <text evidence="1">The sequence shown here is derived from an EMBL/GenBank/DDBJ whole genome shotgun (WGS) entry which is preliminary data.</text>
</comment>
<gene>
    <name evidence="1" type="ORF">LEP1GSC188_2178</name>
</gene>
<accession>M3EPT9</accession>
<evidence type="ECO:0000313" key="1">
    <source>
        <dbReference type="EMBL" id="EMF83033.1"/>
    </source>
</evidence>
<organism evidence="1 2">
    <name type="scientific">Leptospira weilii serovar Topaz str. LT2116</name>
    <dbReference type="NCBI Taxonomy" id="1088540"/>
    <lineage>
        <taxon>Bacteria</taxon>
        <taxon>Pseudomonadati</taxon>
        <taxon>Spirochaetota</taxon>
        <taxon>Spirochaetia</taxon>
        <taxon>Leptospirales</taxon>
        <taxon>Leptospiraceae</taxon>
        <taxon>Leptospira</taxon>
    </lineage>
</organism>
<name>M3EPT9_9LEPT</name>
<proteinExistence type="predicted"/>